<organism evidence="3 4">
    <name type="scientific">Steccherinum ochraceum</name>
    <dbReference type="NCBI Taxonomy" id="92696"/>
    <lineage>
        <taxon>Eukaryota</taxon>
        <taxon>Fungi</taxon>
        <taxon>Dikarya</taxon>
        <taxon>Basidiomycota</taxon>
        <taxon>Agaricomycotina</taxon>
        <taxon>Agaricomycetes</taxon>
        <taxon>Polyporales</taxon>
        <taxon>Steccherinaceae</taxon>
        <taxon>Steccherinum</taxon>
    </lineage>
</organism>
<dbReference type="EMBL" id="RWJN01000232">
    <property type="protein sequence ID" value="TCD64521.1"/>
    <property type="molecule type" value="Genomic_DNA"/>
</dbReference>
<proteinExistence type="predicted"/>
<keyword evidence="2" id="KW-0732">Signal</keyword>
<evidence type="ECO:0000256" key="2">
    <source>
        <dbReference type="SAM" id="SignalP"/>
    </source>
</evidence>
<reference evidence="3 4" key="1">
    <citation type="submission" date="2018-11" db="EMBL/GenBank/DDBJ databases">
        <title>Genome assembly of Steccherinum ochraceum LE-BIN_3174, the white-rot fungus of the Steccherinaceae family (The Residual Polyporoid clade, Polyporales, Basidiomycota).</title>
        <authorList>
            <person name="Fedorova T.V."/>
            <person name="Glazunova O.A."/>
            <person name="Landesman E.O."/>
            <person name="Moiseenko K.V."/>
            <person name="Psurtseva N.V."/>
            <person name="Savinova O.S."/>
            <person name="Shakhova N.V."/>
            <person name="Tyazhelova T.V."/>
            <person name="Vasina D.V."/>
        </authorList>
    </citation>
    <scope>NUCLEOTIDE SEQUENCE [LARGE SCALE GENOMIC DNA]</scope>
    <source>
        <strain evidence="3 4">LE-BIN_3174</strain>
    </source>
</reference>
<feature type="compositionally biased region" description="Pro residues" evidence="1">
    <location>
        <begin position="44"/>
        <end position="53"/>
    </location>
</feature>
<feature type="compositionally biased region" description="Low complexity" evidence="1">
    <location>
        <begin position="54"/>
        <end position="65"/>
    </location>
</feature>
<protein>
    <submittedName>
        <fullName evidence="3">Uncharacterized protein</fullName>
    </submittedName>
</protein>
<comment type="caution">
    <text evidence="3">The sequence shown here is derived from an EMBL/GenBank/DDBJ whole genome shotgun (WGS) entry which is preliminary data.</text>
</comment>
<dbReference type="AlphaFoldDB" id="A0A4R0R9L3"/>
<feature type="compositionally biased region" description="Pro residues" evidence="1">
    <location>
        <begin position="72"/>
        <end position="82"/>
    </location>
</feature>
<feature type="region of interest" description="Disordered" evidence="1">
    <location>
        <begin position="39"/>
        <end position="106"/>
    </location>
</feature>
<dbReference type="Proteomes" id="UP000292702">
    <property type="component" value="Unassembled WGS sequence"/>
</dbReference>
<evidence type="ECO:0000313" key="3">
    <source>
        <dbReference type="EMBL" id="TCD64521.1"/>
    </source>
</evidence>
<feature type="chain" id="PRO_5020997356" evidence="2">
    <location>
        <begin position="19"/>
        <end position="180"/>
    </location>
</feature>
<feature type="signal peptide" evidence="2">
    <location>
        <begin position="1"/>
        <end position="18"/>
    </location>
</feature>
<keyword evidence="4" id="KW-1185">Reference proteome</keyword>
<evidence type="ECO:0000256" key="1">
    <source>
        <dbReference type="SAM" id="MobiDB-lite"/>
    </source>
</evidence>
<gene>
    <name evidence="3" type="ORF">EIP91_004017</name>
</gene>
<name>A0A4R0R9L3_9APHY</name>
<accession>A0A4R0R9L3</accession>
<sequence>MRFSVTTAVALGATLVCASSFEPTSKTVTARNLKFLEARNIPGPGRPAPPTVPERPVTNTPSVPGRPGGPGSIPPISPPSAPIPEIYKPFTNKPAPNGGRTRRQLEEVLQLRDVLEARVIPAKPTGPASQPPVQPGTRPSSPAPETVEPSVNRPPYSINGRELAEALAVRDLLDEIYSSE</sequence>
<feature type="region of interest" description="Disordered" evidence="1">
    <location>
        <begin position="119"/>
        <end position="158"/>
    </location>
</feature>
<evidence type="ECO:0000313" key="4">
    <source>
        <dbReference type="Proteomes" id="UP000292702"/>
    </source>
</evidence>